<keyword evidence="2" id="KW-0472">Membrane</keyword>
<reference evidence="3 4" key="1">
    <citation type="journal article" date="2022" name="Res Sq">
        <title>Evolution of multicellular longitudinally dividing oral cavity symbionts (Neisseriaceae).</title>
        <authorList>
            <person name="Nyongesa S."/>
            <person name="Weber P."/>
            <person name="Bernet E."/>
            <person name="Pullido F."/>
            <person name="Nieckarz M."/>
            <person name="Delaby M."/>
            <person name="Nieves C."/>
            <person name="Viehboeck T."/>
            <person name="Krause N."/>
            <person name="Rivera-Millot A."/>
            <person name="Nakamura A."/>
            <person name="Vischer N."/>
            <person name="VanNieuwenhze M."/>
            <person name="Brun Y."/>
            <person name="Cava F."/>
            <person name="Bulgheresi S."/>
            <person name="Veyrier F."/>
        </authorList>
    </citation>
    <scope>NUCLEOTIDE SEQUENCE [LARGE SCALE GENOMIC DNA]</scope>
    <source>
        <strain evidence="3 4">SN4</strain>
    </source>
</reference>
<protein>
    <recommendedName>
        <fullName evidence="5">Tetratricopeptide repeat protein</fullName>
    </recommendedName>
</protein>
<dbReference type="SUPFAM" id="SSF48452">
    <property type="entry name" value="TPR-like"/>
    <property type="match status" value="1"/>
</dbReference>
<dbReference type="Gene3D" id="1.25.40.10">
    <property type="entry name" value="Tetratricopeptide repeat domain"/>
    <property type="match status" value="1"/>
</dbReference>
<evidence type="ECO:0000256" key="1">
    <source>
        <dbReference type="PROSITE-ProRule" id="PRU00339"/>
    </source>
</evidence>
<evidence type="ECO:0008006" key="5">
    <source>
        <dbReference type="Google" id="ProtNLM"/>
    </source>
</evidence>
<dbReference type="PROSITE" id="PS50005">
    <property type="entry name" value="TPR"/>
    <property type="match status" value="1"/>
</dbReference>
<keyword evidence="2" id="KW-1133">Transmembrane helix</keyword>
<dbReference type="RefSeq" id="WP_058357108.1">
    <property type="nucleotide sequence ID" value="NZ_CABKVG010000010.1"/>
</dbReference>
<evidence type="ECO:0000256" key="2">
    <source>
        <dbReference type="SAM" id="Phobius"/>
    </source>
</evidence>
<organism evidence="3 4">
    <name type="scientific">Vitreoscilla massiliensis</name>
    <dbReference type="NCBI Taxonomy" id="1689272"/>
    <lineage>
        <taxon>Bacteria</taxon>
        <taxon>Pseudomonadati</taxon>
        <taxon>Pseudomonadota</taxon>
        <taxon>Betaproteobacteria</taxon>
        <taxon>Neisseriales</taxon>
        <taxon>Neisseriaceae</taxon>
        <taxon>Vitreoscilla</taxon>
    </lineage>
</organism>
<gene>
    <name evidence="3" type="ORF">LVJ82_00035</name>
</gene>
<evidence type="ECO:0000313" key="4">
    <source>
        <dbReference type="Proteomes" id="UP000832011"/>
    </source>
</evidence>
<dbReference type="Proteomes" id="UP000832011">
    <property type="component" value="Chromosome"/>
</dbReference>
<dbReference type="InterPro" id="IPR019734">
    <property type="entry name" value="TPR_rpt"/>
</dbReference>
<accession>A0ABY4E0Y9</accession>
<keyword evidence="2" id="KW-0812">Transmembrane</keyword>
<sequence>MVKNILFYLKDAYLYFKAKSDINIAFKKAFYAFNLHNYQESEEIISKLLIDSVNNPYVILNLKRLSRSEVNDVCLSIMNTVVTEIDFDAVAKNKQSQKFKTQANQFQFTDVTDSTSGDEGFIGIHRKTIVFIFLPIVSVILVGGFVYKDYYVGQGVIKNEKQDITTLNNVSKDINSVSDNVIDATPNIVSNNIERKSELEYVDFNLLTDDEIFSYIYTEPDGTRIEQSFQAIDAKRINKLGRQSIQKKDYDVAKALFSIAVEKDANEVEYWDNLGYSLIFTQDLDIAEAALKEAIRLKPNRADTALNMARLEAAKLNLDLCKSNLNAFIKNSKSNKQAISIFEKIMENKRDMPAFKKCVKQVSLDLKQSEIKAENAQFNENPVIDTENLGNN</sequence>
<evidence type="ECO:0000313" key="3">
    <source>
        <dbReference type="EMBL" id="UOO89410.1"/>
    </source>
</evidence>
<dbReference type="EMBL" id="CP091511">
    <property type="protein sequence ID" value="UOO89410.1"/>
    <property type="molecule type" value="Genomic_DNA"/>
</dbReference>
<feature type="repeat" description="TPR" evidence="1">
    <location>
        <begin position="268"/>
        <end position="301"/>
    </location>
</feature>
<feature type="transmembrane region" description="Helical" evidence="2">
    <location>
        <begin position="129"/>
        <end position="147"/>
    </location>
</feature>
<keyword evidence="4" id="KW-1185">Reference proteome</keyword>
<dbReference type="InterPro" id="IPR011990">
    <property type="entry name" value="TPR-like_helical_dom_sf"/>
</dbReference>
<name>A0ABY4E0Y9_9NEIS</name>
<proteinExistence type="predicted"/>
<keyword evidence="1" id="KW-0802">TPR repeat</keyword>